<sequence>QFEPGQLRRQDDASCHDNKECLVCWETCDLLASRFPIWGRVCHQSDLCSQGCQSSCDWDTLHNSSSVPLSQHSSRLSLVFSGTKAQWTLTWTRDAPREHVVFALFTRAKDNSWSLRLQTADLGTELLDLPHGSEMKLVAIAESGVLSVIITPYTPRSHVDAIVKPFGFVSNTKITLDRAQDNEIYLDAVDAWPLLHEAEVKDSGLVAAHVWWEPQNNRGGDYLVTWEVEGGGLKGHLYTDLPEVDLTLWPETIYHVQVELMTGPSGQTLQSSQLTLDTHNITLVMQAQAQHDYKQSILLQEQLNDVEEEEKKISFSNIPTDNPQPTFKHHIRSVQVEIMLGVKAGVVATILILVLIMCQRKRHANDIIYETPNTSHTKWGTWNSTFSDLTLEQSYEIKSHKLPGCEPGHSTSIQYKNPPVVTLPPRSSLITLTHAHQNSVNLYSIVSPLPSPLRDISKI</sequence>
<dbReference type="Proteomes" id="UP001497623">
    <property type="component" value="Unassembled WGS sequence"/>
</dbReference>
<comment type="caution">
    <text evidence="2">The sequence shown here is derived from an EMBL/GenBank/DDBJ whole genome shotgun (WGS) entry which is preliminary data.</text>
</comment>
<reference evidence="2 3" key="1">
    <citation type="submission" date="2024-05" db="EMBL/GenBank/DDBJ databases">
        <authorList>
            <person name="Wallberg A."/>
        </authorList>
    </citation>
    <scope>NUCLEOTIDE SEQUENCE [LARGE SCALE GENOMIC DNA]</scope>
</reference>
<name>A0AAV2S5C3_MEGNR</name>
<dbReference type="AlphaFoldDB" id="A0AAV2S5C3"/>
<feature type="transmembrane region" description="Helical" evidence="1">
    <location>
        <begin position="338"/>
        <end position="358"/>
    </location>
</feature>
<evidence type="ECO:0000313" key="2">
    <source>
        <dbReference type="EMBL" id="CAL4155830.1"/>
    </source>
</evidence>
<evidence type="ECO:0000256" key="1">
    <source>
        <dbReference type="SAM" id="Phobius"/>
    </source>
</evidence>
<gene>
    <name evidence="2" type="ORF">MNOR_LOCUS31564</name>
</gene>
<evidence type="ECO:0000313" key="3">
    <source>
        <dbReference type="Proteomes" id="UP001497623"/>
    </source>
</evidence>
<keyword evidence="1" id="KW-1133">Transmembrane helix</keyword>
<keyword evidence="3" id="KW-1185">Reference proteome</keyword>
<dbReference type="EMBL" id="CAXKWB010040930">
    <property type="protein sequence ID" value="CAL4155830.1"/>
    <property type="molecule type" value="Genomic_DNA"/>
</dbReference>
<keyword evidence="1" id="KW-0472">Membrane</keyword>
<protein>
    <submittedName>
        <fullName evidence="2">Uncharacterized protein</fullName>
    </submittedName>
</protein>
<accession>A0AAV2S5C3</accession>
<organism evidence="2 3">
    <name type="scientific">Meganyctiphanes norvegica</name>
    <name type="common">Northern krill</name>
    <name type="synonym">Thysanopoda norvegica</name>
    <dbReference type="NCBI Taxonomy" id="48144"/>
    <lineage>
        <taxon>Eukaryota</taxon>
        <taxon>Metazoa</taxon>
        <taxon>Ecdysozoa</taxon>
        <taxon>Arthropoda</taxon>
        <taxon>Crustacea</taxon>
        <taxon>Multicrustacea</taxon>
        <taxon>Malacostraca</taxon>
        <taxon>Eumalacostraca</taxon>
        <taxon>Eucarida</taxon>
        <taxon>Euphausiacea</taxon>
        <taxon>Euphausiidae</taxon>
        <taxon>Meganyctiphanes</taxon>
    </lineage>
</organism>
<proteinExistence type="predicted"/>
<keyword evidence="1" id="KW-0812">Transmembrane</keyword>
<feature type="non-terminal residue" evidence="2">
    <location>
        <position position="1"/>
    </location>
</feature>